<dbReference type="AlphaFoldDB" id="A0A4Q9KWU4"/>
<reference evidence="1 2" key="1">
    <citation type="submission" date="2017-12" db="EMBL/GenBank/DDBJ databases">
        <authorList>
            <person name="Pombert J.-F."/>
            <person name="Haag K.L."/>
            <person name="Ebert D."/>
        </authorList>
    </citation>
    <scope>NUCLEOTIDE SEQUENCE [LARGE SCALE GENOMIC DNA]</scope>
    <source>
        <strain evidence="1">BE-OM-2</strain>
    </source>
</reference>
<proteinExistence type="predicted"/>
<evidence type="ECO:0000313" key="2">
    <source>
        <dbReference type="Proteomes" id="UP000291404"/>
    </source>
</evidence>
<dbReference type="Proteomes" id="UP000291404">
    <property type="component" value="Unassembled WGS sequence"/>
</dbReference>
<name>A0A4Q9KWU4_9MICR</name>
<accession>A0A4Q9KWU4</accession>
<keyword evidence="2" id="KW-1185">Reference proteome</keyword>
<gene>
    <name evidence="1" type="ORF">CWI36_1995p0010</name>
</gene>
<sequence length="125" mass="14634">MLSLLQISFASDFNDFCVCSFCKEESNILLITAGYVNREALQIVTISSRLRVIEKFSLPLEFTDNIESNTCFAINISNANITFQFNMFYNNEGLFRELYNYQGLFREFRVKSNQRLSGLRWECFT</sequence>
<protein>
    <submittedName>
        <fullName evidence="1">Uncharacterized protein</fullName>
    </submittedName>
</protein>
<dbReference type="EMBL" id="PITI01001995">
    <property type="protein sequence ID" value="TBT99392.1"/>
    <property type="molecule type" value="Genomic_DNA"/>
</dbReference>
<comment type="caution">
    <text evidence="1">The sequence shown here is derived from an EMBL/GenBank/DDBJ whole genome shotgun (WGS) entry which is preliminary data.</text>
</comment>
<dbReference type="VEuPathDB" id="MicrosporidiaDB:CWI36_1995p0010"/>
<organism evidence="1 2">
    <name type="scientific">Hamiltosporidium magnivora</name>
    <dbReference type="NCBI Taxonomy" id="148818"/>
    <lineage>
        <taxon>Eukaryota</taxon>
        <taxon>Fungi</taxon>
        <taxon>Fungi incertae sedis</taxon>
        <taxon>Microsporidia</taxon>
        <taxon>Dubosqiidae</taxon>
        <taxon>Hamiltosporidium</taxon>
    </lineage>
</organism>
<evidence type="ECO:0000313" key="1">
    <source>
        <dbReference type="EMBL" id="TBT99392.1"/>
    </source>
</evidence>